<dbReference type="PANTHER" id="PTHR43000">
    <property type="entry name" value="DTDP-D-GLUCOSE 4,6-DEHYDRATASE-RELATED"/>
    <property type="match status" value="1"/>
</dbReference>
<sequence>MSILVTGGTGSLGYSILSNLSGTNHELYSFSDELPQPWQKVEGVQYLTGDLLDFRNVLEMIQKVSPTHIYHLASQSSVGLSYKKPYETLNINLLGTQTLLEAVRQVVPKAKVLLLSSSEIYGRTEQQLTYLHKETDPPNPLTPYATSKACMEILGNQFRNANGLHIVFARPFHFTGPHHSRRFVIPSIAYQLVKIKYYGAEPVIYSGSLDVSRDVVDVRDVARAAIQILNTAESGEAFNICCGKSYTFRELVEMLVDISGVSVDFRFDPGYDRCNDIPLLIGDPTKIMNLGWKPMICMEDCLSDLFNEMVVRRRVELKMGMGRDLRL</sequence>
<dbReference type="OMA" id="AFRDWSH"/>
<protein>
    <submittedName>
        <fullName evidence="2">GDP-mannose 4,6-dehydratase</fullName>
    </submittedName>
</protein>
<organism evidence="2 3">
    <name type="scientific">Fibrobacter succinogenes</name>
    <name type="common">Bacteroides succinogenes</name>
    <dbReference type="NCBI Taxonomy" id="833"/>
    <lineage>
        <taxon>Bacteria</taxon>
        <taxon>Pseudomonadati</taxon>
        <taxon>Fibrobacterota</taxon>
        <taxon>Fibrobacteria</taxon>
        <taxon>Fibrobacterales</taxon>
        <taxon>Fibrobacteraceae</taxon>
        <taxon>Fibrobacter</taxon>
    </lineage>
</organism>
<evidence type="ECO:0000313" key="2">
    <source>
        <dbReference type="EMBL" id="SUQ25916.1"/>
    </source>
</evidence>
<evidence type="ECO:0000259" key="1">
    <source>
        <dbReference type="Pfam" id="PF16363"/>
    </source>
</evidence>
<name>A0A380S9L3_FIBSU</name>
<dbReference type="Pfam" id="PF16363">
    <property type="entry name" value="GDP_Man_Dehyd"/>
    <property type="match status" value="1"/>
</dbReference>
<accession>A0A380S9L3</accession>
<dbReference type="InterPro" id="IPR036291">
    <property type="entry name" value="NAD(P)-bd_dom_sf"/>
</dbReference>
<dbReference type="RefSeq" id="WP_014546883.1">
    <property type="nucleotide sequence ID" value="NZ_UHJL01000005.1"/>
</dbReference>
<evidence type="ECO:0000313" key="3">
    <source>
        <dbReference type="Proteomes" id="UP000255423"/>
    </source>
</evidence>
<reference evidence="2 3" key="1">
    <citation type="submission" date="2017-08" db="EMBL/GenBank/DDBJ databases">
        <authorList>
            <person name="de Groot N.N."/>
        </authorList>
    </citation>
    <scope>NUCLEOTIDE SEQUENCE [LARGE SCALE GENOMIC DNA]</scope>
    <source>
        <strain evidence="2 3">HM2</strain>
    </source>
</reference>
<dbReference type="InterPro" id="IPR016040">
    <property type="entry name" value="NAD(P)-bd_dom"/>
</dbReference>
<gene>
    <name evidence="2" type="ORF">SAMN05661053_2718</name>
</gene>
<dbReference type="Proteomes" id="UP000255423">
    <property type="component" value="Unassembled WGS sequence"/>
</dbReference>
<proteinExistence type="predicted"/>
<dbReference type="Gene3D" id="3.40.50.720">
    <property type="entry name" value="NAD(P)-binding Rossmann-like Domain"/>
    <property type="match status" value="1"/>
</dbReference>
<dbReference type="SUPFAM" id="SSF51735">
    <property type="entry name" value="NAD(P)-binding Rossmann-fold domains"/>
    <property type="match status" value="1"/>
</dbReference>
<dbReference type="AlphaFoldDB" id="A0A380S9L3"/>
<dbReference type="Gene3D" id="3.90.25.10">
    <property type="entry name" value="UDP-galactose 4-epimerase, domain 1"/>
    <property type="match status" value="1"/>
</dbReference>
<feature type="domain" description="NAD(P)-binding" evidence="1">
    <location>
        <begin position="4"/>
        <end position="303"/>
    </location>
</feature>
<dbReference type="EMBL" id="UHJL01000005">
    <property type="protein sequence ID" value="SUQ25916.1"/>
    <property type="molecule type" value="Genomic_DNA"/>
</dbReference>